<evidence type="ECO:0000256" key="2">
    <source>
        <dbReference type="SAM" id="SignalP"/>
    </source>
</evidence>
<feature type="signal peptide" evidence="2">
    <location>
        <begin position="1"/>
        <end position="23"/>
    </location>
</feature>
<dbReference type="EMBL" id="MGAI01000003">
    <property type="protein sequence ID" value="OGK45686.1"/>
    <property type="molecule type" value="Genomic_DNA"/>
</dbReference>
<dbReference type="Proteomes" id="UP000178040">
    <property type="component" value="Unassembled WGS sequence"/>
</dbReference>
<feature type="chain" id="PRO_5009529371" evidence="2">
    <location>
        <begin position="24"/>
        <end position="211"/>
    </location>
</feature>
<keyword evidence="1" id="KW-1133">Transmembrane helix</keyword>
<keyword evidence="1" id="KW-0812">Transmembrane</keyword>
<evidence type="ECO:0000256" key="1">
    <source>
        <dbReference type="SAM" id="Phobius"/>
    </source>
</evidence>
<gene>
    <name evidence="3" type="ORF">A3B40_04375</name>
</gene>
<name>A0A1F7IQP1_9BACT</name>
<keyword evidence="1" id="KW-0472">Membrane</keyword>
<sequence>MKKLFLIPILLFVLMLTSSLAYAQGMMGNWTGSPLLVTSNNHTAQEEVEGKEVWEKLQAKQLECKDLTNDNYTVLGEYFMGQSIGNTQRHAAMNQMMTSMIGKEGEEQMHVVMGKRMSGCDSSAQFPSQGVGLMPIAGMMQMMGMMAPLSRGSAGQEGGGSMMGYGGWSNMMSGWGGFGFLSILFWLFWLVVLVDLILLGMWLWKKINKEK</sequence>
<comment type="caution">
    <text evidence="3">The sequence shown here is derived from an EMBL/GenBank/DDBJ whole genome shotgun (WGS) entry which is preliminary data.</text>
</comment>
<evidence type="ECO:0000313" key="4">
    <source>
        <dbReference type="Proteomes" id="UP000178040"/>
    </source>
</evidence>
<reference evidence="3 4" key="1">
    <citation type="journal article" date="2016" name="Nat. Commun.">
        <title>Thousands of microbial genomes shed light on interconnected biogeochemical processes in an aquifer system.</title>
        <authorList>
            <person name="Anantharaman K."/>
            <person name="Brown C.T."/>
            <person name="Hug L.A."/>
            <person name="Sharon I."/>
            <person name="Castelle C.J."/>
            <person name="Probst A.J."/>
            <person name="Thomas B.C."/>
            <person name="Singh A."/>
            <person name="Wilkins M.J."/>
            <person name="Karaoz U."/>
            <person name="Brodie E.L."/>
            <person name="Williams K.H."/>
            <person name="Hubbard S.S."/>
            <person name="Banfield J.F."/>
        </authorList>
    </citation>
    <scope>NUCLEOTIDE SEQUENCE [LARGE SCALE GENOMIC DNA]</scope>
</reference>
<organism evidence="3 4">
    <name type="scientific">Candidatus Roizmanbacteria bacterium RIFCSPLOWO2_01_FULL_37_16</name>
    <dbReference type="NCBI Taxonomy" id="1802058"/>
    <lineage>
        <taxon>Bacteria</taxon>
        <taxon>Candidatus Roizmaniibacteriota</taxon>
    </lineage>
</organism>
<keyword evidence="2" id="KW-0732">Signal</keyword>
<accession>A0A1F7IQP1</accession>
<feature type="transmembrane region" description="Helical" evidence="1">
    <location>
        <begin position="178"/>
        <end position="204"/>
    </location>
</feature>
<evidence type="ECO:0000313" key="3">
    <source>
        <dbReference type="EMBL" id="OGK45686.1"/>
    </source>
</evidence>
<protein>
    <submittedName>
        <fullName evidence="3">Uncharacterized protein</fullName>
    </submittedName>
</protein>
<dbReference type="AlphaFoldDB" id="A0A1F7IQP1"/>
<proteinExistence type="predicted"/>